<evidence type="ECO:0000313" key="1">
    <source>
        <dbReference type="EMBL" id="VDO47326.1"/>
    </source>
</evidence>
<keyword evidence="2" id="KW-1185">Reference proteome</keyword>
<dbReference type="Proteomes" id="UP000277204">
    <property type="component" value="Unassembled WGS sequence"/>
</dbReference>
<proteinExistence type="predicted"/>
<organism evidence="1 2">
    <name type="scientific">Schistosoma margrebowiei</name>
    <dbReference type="NCBI Taxonomy" id="48269"/>
    <lineage>
        <taxon>Eukaryota</taxon>
        <taxon>Metazoa</taxon>
        <taxon>Spiralia</taxon>
        <taxon>Lophotrochozoa</taxon>
        <taxon>Platyhelminthes</taxon>
        <taxon>Trematoda</taxon>
        <taxon>Digenea</taxon>
        <taxon>Strigeidida</taxon>
        <taxon>Schistosomatoidea</taxon>
        <taxon>Schistosomatidae</taxon>
        <taxon>Schistosoma</taxon>
    </lineage>
</organism>
<sequence>MGNGNTEIKRLCFHFALLFCLPASCHLCWQRCPLYMFFLGISFRFIMKVL</sequence>
<dbReference type="EMBL" id="UZAI01000048">
    <property type="protein sequence ID" value="VDO47326.1"/>
    <property type="molecule type" value="Genomic_DNA"/>
</dbReference>
<reference evidence="1 2" key="1">
    <citation type="submission" date="2018-11" db="EMBL/GenBank/DDBJ databases">
        <authorList>
            <consortium name="Pathogen Informatics"/>
        </authorList>
    </citation>
    <scope>NUCLEOTIDE SEQUENCE [LARGE SCALE GENOMIC DNA]</scope>
    <source>
        <strain evidence="1 2">Zambia</strain>
    </source>
</reference>
<evidence type="ECO:0000313" key="2">
    <source>
        <dbReference type="Proteomes" id="UP000277204"/>
    </source>
</evidence>
<name>A0A183L8Z3_9TREM</name>
<protein>
    <submittedName>
        <fullName evidence="1">Uncharacterized protein</fullName>
    </submittedName>
</protein>
<accession>A0A183L8Z3</accession>
<gene>
    <name evidence="1" type="ORF">SMRZ_LOCUS268</name>
</gene>
<dbReference type="AlphaFoldDB" id="A0A183L8Z3"/>